<sequence length="383" mass="42759">MDFIPYGRQNISVDDIGAVVDTLKSDFLTQGPAVASFEESVAKYCGAGYAFAVANATCALHLAYLALGVGKGDIVWTSPNTFLATANAALMCGAEIDFVDICPKSYNMSVECLKQKLIEAKKIDKLPKVVAPVHFAGQSCDMQQIYMLSKEYGFSIVEDAAHAIGGRYLDKPIGSCEYSDITVFSFHPVKIITTAEGGMLVVNSRELAEKIGLLRTHGMTRDESLMTKESEGPWYYQMIDLGYNYRITDMQCALGLSQMSRLDEFVAKRHAVLSKYEELLSDCSEVVLPYQFDRSHSGLHLYPIVVPADKRRKVFEHLRDNNIGVNVHYIPVYLQPYYQKMGFKKGYCPNAEAYYNGAISLPMYPDLTDEQMQRVVKVLKEAL</sequence>
<comment type="similarity">
    <text evidence="2 3">Belongs to the DegT/DnrJ/EryC1 family.</text>
</comment>
<dbReference type="CDD" id="cd00616">
    <property type="entry name" value="AHBA_syn"/>
    <property type="match status" value="1"/>
</dbReference>
<dbReference type="InterPro" id="IPR015421">
    <property type="entry name" value="PyrdxlP-dep_Trfase_major"/>
</dbReference>
<evidence type="ECO:0000313" key="4">
    <source>
        <dbReference type="EMBL" id="GMN90415.1"/>
    </source>
</evidence>
<comment type="caution">
    <text evidence="4">The sequence shown here is derived from an EMBL/GenBank/DDBJ whole genome shotgun (WGS) entry which is preliminary data.</text>
</comment>
<dbReference type="Gene3D" id="3.40.640.10">
    <property type="entry name" value="Type I PLP-dependent aspartate aminotransferase-like (Major domain)"/>
    <property type="match status" value="1"/>
</dbReference>
<dbReference type="PIRSF" id="PIRSF000390">
    <property type="entry name" value="PLP_StrS"/>
    <property type="match status" value="1"/>
</dbReference>
<dbReference type="Gene3D" id="3.90.1150.10">
    <property type="entry name" value="Aspartate Aminotransferase, domain 1"/>
    <property type="match status" value="1"/>
</dbReference>
<dbReference type="PANTHER" id="PTHR30244">
    <property type="entry name" value="TRANSAMINASE"/>
    <property type="match status" value="1"/>
</dbReference>
<name>A0ABQ6PHM9_9GAMM</name>
<evidence type="ECO:0000256" key="3">
    <source>
        <dbReference type="RuleBase" id="RU004508"/>
    </source>
</evidence>
<dbReference type="InterPro" id="IPR000653">
    <property type="entry name" value="DegT/StrS_aminotransferase"/>
</dbReference>
<dbReference type="NCBIfam" id="TIGR03588">
    <property type="entry name" value="PseC"/>
    <property type="match status" value="1"/>
</dbReference>
<dbReference type="Pfam" id="PF01041">
    <property type="entry name" value="DegT_DnrJ_EryC1"/>
    <property type="match status" value="1"/>
</dbReference>
<evidence type="ECO:0000313" key="5">
    <source>
        <dbReference type="Proteomes" id="UP001628164"/>
    </source>
</evidence>
<gene>
    <name evidence="4" type="primary">pseC</name>
    <name evidence="4" type="ORF">fsci_19030</name>
</gene>
<accession>A0ABQ6PHM9</accession>
<dbReference type="EMBL" id="BTHG01000010">
    <property type="protein sequence ID" value="GMN90415.1"/>
    <property type="molecule type" value="Genomic_DNA"/>
</dbReference>
<organism evidence="4 5">
    <name type="scientific">Francisella sciaenopsi</name>
    <dbReference type="NCBI Taxonomy" id="3055034"/>
    <lineage>
        <taxon>Bacteria</taxon>
        <taxon>Pseudomonadati</taxon>
        <taxon>Pseudomonadota</taxon>
        <taxon>Gammaproteobacteria</taxon>
        <taxon>Thiotrichales</taxon>
        <taxon>Francisellaceae</taxon>
        <taxon>Francisella</taxon>
    </lineage>
</organism>
<keyword evidence="5" id="KW-1185">Reference proteome</keyword>
<evidence type="ECO:0000256" key="1">
    <source>
        <dbReference type="ARBA" id="ARBA00022898"/>
    </source>
</evidence>
<proteinExistence type="inferred from homology"/>
<evidence type="ECO:0000256" key="2">
    <source>
        <dbReference type="ARBA" id="ARBA00037999"/>
    </source>
</evidence>
<dbReference type="InterPro" id="IPR015424">
    <property type="entry name" value="PyrdxlP-dep_Trfase"/>
</dbReference>
<dbReference type="InterPro" id="IPR015422">
    <property type="entry name" value="PyrdxlP-dep_Trfase_small"/>
</dbReference>
<dbReference type="PANTHER" id="PTHR30244:SF34">
    <property type="entry name" value="DTDP-4-AMINO-4,6-DIDEOXYGALACTOSE TRANSAMINASE"/>
    <property type="match status" value="1"/>
</dbReference>
<dbReference type="SUPFAM" id="SSF53383">
    <property type="entry name" value="PLP-dependent transferases"/>
    <property type="match status" value="1"/>
</dbReference>
<dbReference type="InterPro" id="IPR020026">
    <property type="entry name" value="PseC"/>
</dbReference>
<dbReference type="Proteomes" id="UP001628164">
    <property type="component" value="Unassembled WGS sequence"/>
</dbReference>
<dbReference type="RefSeq" id="WP_407878100.1">
    <property type="nucleotide sequence ID" value="NZ_BTHG01000010.1"/>
</dbReference>
<reference evidence="4 5" key="1">
    <citation type="journal article" date="2024" name="Dis. Aquat. Organ.">
        <title>Francisella sciaenopsi sp. nov. isolated from diseased red drum Sciaenops ocellatus in Florida, USA.</title>
        <authorList>
            <person name="Kawahara M."/>
            <person name="Cody T.T."/>
            <person name="Yanong R.P.E."/>
            <person name="Henderson E."/>
            <person name="Yazdi Z."/>
            <person name="Soto E."/>
        </authorList>
    </citation>
    <scope>NUCLEOTIDE SEQUENCE [LARGE SCALE GENOMIC DNA]</scope>
    <source>
        <strain evidence="4 5">R22-20-7</strain>
    </source>
</reference>
<protein>
    <submittedName>
        <fullName evidence="4">UDP-4-amino-4, 6-dideoxy-N-acetyl-beta-L-altrosami ne transaminase</fullName>
    </submittedName>
</protein>
<keyword evidence="1 3" id="KW-0663">Pyridoxal phosphate</keyword>